<gene>
    <name evidence="2" type="ORF">ABUH87_00940</name>
</gene>
<keyword evidence="1" id="KW-0812">Transmembrane</keyword>
<evidence type="ECO:0000313" key="3">
    <source>
        <dbReference type="Proteomes" id="UP001556118"/>
    </source>
</evidence>
<comment type="caution">
    <text evidence="2">The sequence shown here is derived from an EMBL/GenBank/DDBJ whole genome shotgun (WGS) entry which is preliminary data.</text>
</comment>
<reference evidence="2 3" key="1">
    <citation type="submission" date="2024-06" db="EMBL/GenBank/DDBJ databases">
        <title>Novosphingobium rhizovicinus M1R2S20.</title>
        <authorList>
            <person name="Sun J.-Q."/>
        </authorList>
    </citation>
    <scope>NUCLEOTIDE SEQUENCE [LARGE SCALE GENOMIC DNA]</scope>
    <source>
        <strain evidence="2 3">M1R2S20</strain>
    </source>
</reference>
<name>A0ABV3R8C1_9SPHN</name>
<keyword evidence="1" id="KW-0472">Membrane</keyword>
<dbReference type="RefSeq" id="WP_367768008.1">
    <property type="nucleotide sequence ID" value="NZ_JBFNXR010000012.1"/>
</dbReference>
<accession>A0ABV3R8C1</accession>
<keyword evidence="1" id="KW-1133">Transmembrane helix</keyword>
<evidence type="ECO:0000313" key="2">
    <source>
        <dbReference type="EMBL" id="MEW9853760.1"/>
    </source>
</evidence>
<dbReference type="EMBL" id="JBFNXR010000012">
    <property type="protein sequence ID" value="MEW9853760.1"/>
    <property type="molecule type" value="Genomic_DNA"/>
</dbReference>
<feature type="transmembrane region" description="Helical" evidence="1">
    <location>
        <begin position="45"/>
        <end position="68"/>
    </location>
</feature>
<protein>
    <submittedName>
        <fullName evidence="2">Uncharacterized protein</fullName>
    </submittedName>
</protein>
<sequence length="85" mass="8923">MRGLLGALLLACGVLVAGLSGLCTLVILSSSLIDSGPEVQGIFPVALGFGGIPCLIGLAMIWLGRILLRKAEEAKKRRDQSDIFE</sequence>
<proteinExistence type="predicted"/>
<evidence type="ECO:0000256" key="1">
    <source>
        <dbReference type="SAM" id="Phobius"/>
    </source>
</evidence>
<keyword evidence="3" id="KW-1185">Reference proteome</keyword>
<dbReference type="Proteomes" id="UP001556118">
    <property type="component" value="Unassembled WGS sequence"/>
</dbReference>
<organism evidence="2 3">
    <name type="scientific">Novosphingobium rhizovicinum</name>
    <dbReference type="NCBI Taxonomy" id="3228928"/>
    <lineage>
        <taxon>Bacteria</taxon>
        <taxon>Pseudomonadati</taxon>
        <taxon>Pseudomonadota</taxon>
        <taxon>Alphaproteobacteria</taxon>
        <taxon>Sphingomonadales</taxon>
        <taxon>Sphingomonadaceae</taxon>
        <taxon>Novosphingobium</taxon>
    </lineage>
</organism>